<dbReference type="PANTHER" id="PTHR34220:SF7">
    <property type="entry name" value="SENSOR HISTIDINE KINASE YPDA"/>
    <property type="match status" value="1"/>
</dbReference>
<dbReference type="RefSeq" id="WP_062303104.1">
    <property type="nucleotide sequence ID" value="NZ_LRPB01000048.1"/>
</dbReference>
<feature type="transmembrane region" description="Helical" evidence="1">
    <location>
        <begin position="48"/>
        <end position="69"/>
    </location>
</feature>
<dbReference type="Gene3D" id="3.30.565.10">
    <property type="entry name" value="Histidine kinase-like ATPase, C-terminal domain"/>
    <property type="match status" value="1"/>
</dbReference>
<name>A0A150XMS4_9BACT</name>
<dbReference type="AlphaFoldDB" id="A0A150XMS4"/>
<evidence type="ECO:0000259" key="2">
    <source>
        <dbReference type="Pfam" id="PF06580"/>
    </source>
</evidence>
<comment type="caution">
    <text evidence="3">The sequence shown here is derived from an EMBL/GenBank/DDBJ whole genome shotgun (WGS) entry which is preliminary data.</text>
</comment>
<feature type="domain" description="Signal transduction histidine kinase internal region" evidence="2">
    <location>
        <begin position="167"/>
        <end position="243"/>
    </location>
</feature>
<feature type="transmembrane region" description="Helical" evidence="1">
    <location>
        <begin position="15"/>
        <end position="36"/>
    </location>
</feature>
<protein>
    <recommendedName>
        <fullName evidence="2">Signal transduction histidine kinase internal region domain-containing protein</fullName>
    </recommendedName>
</protein>
<sequence length="356" mass="41231">MKNFKTWLEQHQEDLVIVVLHVIAWGLYFSFIKLTFLSSRFSTEFSVWYFISVAIVDMSVFYYLYSISIPKLLMNRKAGRFFGLILLMLAVYPFLVFLMNSALTHFFPTDITPIAALAKSRFWTAYGVRVLSCLFVVMMAGIGKFTFDWFKNLRIRRELENQNLTSELAFLKSQINPHFLFNTLNNIHTLAYKKADGAPEAIMKLSELMRYMIYDSNTDLVPLKKELQYLQSFIDLQELRFKAKGIVSFKVEGDVSEKHIAPLILFPFVENAFKHGAQLNRPDAIQIQLRVKDDLVYEVNNGIVGRNDPPQKDSVGGIGLGNIRRRLELIYPSDFDLEVEQTELHFNIKLTIRNHG</sequence>
<keyword evidence="1" id="KW-0812">Transmembrane</keyword>
<dbReference type="Pfam" id="PF06580">
    <property type="entry name" value="His_kinase"/>
    <property type="match status" value="1"/>
</dbReference>
<feature type="transmembrane region" description="Helical" evidence="1">
    <location>
        <begin position="81"/>
        <end position="103"/>
    </location>
</feature>
<reference evidence="3 4" key="1">
    <citation type="submission" date="2016-01" db="EMBL/GenBank/DDBJ databases">
        <title>Genome sequencing of Roseivirga seohaensis SW-152.</title>
        <authorList>
            <person name="Selvaratnam C."/>
            <person name="Thevarajoo S."/>
            <person name="Goh K.M."/>
            <person name="Ee R."/>
            <person name="Chan K.-G."/>
            <person name="Chong C.S."/>
        </authorList>
    </citation>
    <scope>NUCLEOTIDE SEQUENCE [LARGE SCALE GENOMIC DNA]</scope>
    <source>
        <strain evidence="3 4">SW-152</strain>
    </source>
</reference>
<accession>A0A150XMS4</accession>
<evidence type="ECO:0000313" key="3">
    <source>
        <dbReference type="EMBL" id="KYG80046.1"/>
    </source>
</evidence>
<evidence type="ECO:0000313" key="4">
    <source>
        <dbReference type="Proteomes" id="UP000075663"/>
    </source>
</evidence>
<dbReference type="InterPro" id="IPR050640">
    <property type="entry name" value="Bact_2-comp_sensor_kinase"/>
</dbReference>
<gene>
    <name evidence="3" type="ORF">AWW67_12150</name>
</gene>
<dbReference type="GO" id="GO:0000155">
    <property type="term" value="F:phosphorelay sensor kinase activity"/>
    <property type="evidence" value="ECO:0007669"/>
    <property type="project" value="InterPro"/>
</dbReference>
<dbReference type="EMBL" id="LRPB01000048">
    <property type="protein sequence ID" value="KYG80046.1"/>
    <property type="molecule type" value="Genomic_DNA"/>
</dbReference>
<dbReference type="InterPro" id="IPR036890">
    <property type="entry name" value="HATPase_C_sf"/>
</dbReference>
<proteinExistence type="predicted"/>
<keyword evidence="1" id="KW-0472">Membrane</keyword>
<dbReference type="STRING" id="1914963.AWW67_12150"/>
<keyword evidence="1" id="KW-1133">Transmembrane helix</keyword>
<dbReference type="GO" id="GO:0016020">
    <property type="term" value="C:membrane"/>
    <property type="evidence" value="ECO:0007669"/>
    <property type="project" value="InterPro"/>
</dbReference>
<dbReference type="Proteomes" id="UP000075663">
    <property type="component" value="Unassembled WGS sequence"/>
</dbReference>
<feature type="transmembrane region" description="Helical" evidence="1">
    <location>
        <begin position="123"/>
        <end position="147"/>
    </location>
</feature>
<evidence type="ECO:0000256" key="1">
    <source>
        <dbReference type="SAM" id="Phobius"/>
    </source>
</evidence>
<dbReference type="PANTHER" id="PTHR34220">
    <property type="entry name" value="SENSOR HISTIDINE KINASE YPDA"/>
    <property type="match status" value="1"/>
</dbReference>
<organism evidence="3 4">
    <name type="scientific">Roseivirga seohaensis</name>
    <dbReference type="NCBI Taxonomy" id="1914963"/>
    <lineage>
        <taxon>Bacteria</taxon>
        <taxon>Pseudomonadati</taxon>
        <taxon>Bacteroidota</taxon>
        <taxon>Cytophagia</taxon>
        <taxon>Cytophagales</taxon>
        <taxon>Roseivirgaceae</taxon>
        <taxon>Roseivirga</taxon>
    </lineage>
</organism>
<dbReference type="InterPro" id="IPR010559">
    <property type="entry name" value="Sig_transdc_His_kin_internal"/>
</dbReference>